<dbReference type="Gene3D" id="1.10.510.10">
    <property type="entry name" value="Transferase(Phosphotransferase) domain 1"/>
    <property type="match status" value="1"/>
</dbReference>
<dbReference type="Gene3D" id="3.30.200.20">
    <property type="entry name" value="Phosphorylase Kinase, domain 1"/>
    <property type="match status" value="1"/>
</dbReference>
<accession>A0AAE3SW89</accession>
<dbReference type="Gene3D" id="3.40.50.620">
    <property type="entry name" value="HUPs"/>
    <property type="match status" value="1"/>
</dbReference>
<evidence type="ECO:0000313" key="8">
    <source>
        <dbReference type="Proteomes" id="UP001208771"/>
    </source>
</evidence>
<dbReference type="SUPFAM" id="SSF56112">
    <property type="entry name" value="Protein kinase-like (PK-like)"/>
    <property type="match status" value="1"/>
</dbReference>
<dbReference type="InterPro" id="IPR008271">
    <property type="entry name" value="Ser/Thr_kinase_AS"/>
</dbReference>
<dbReference type="EMBL" id="JANFPI010000006">
    <property type="protein sequence ID" value="MCX8998932.1"/>
    <property type="molecule type" value="Genomic_DNA"/>
</dbReference>
<dbReference type="PANTHER" id="PTHR43289">
    <property type="entry name" value="MITOGEN-ACTIVATED PROTEIN KINASE KINASE KINASE 20-RELATED"/>
    <property type="match status" value="1"/>
</dbReference>
<protein>
    <submittedName>
        <fullName evidence="7">Bifunctional serine/threonine-protein kinase/universal stress protein</fullName>
    </submittedName>
</protein>
<dbReference type="InterPro" id="IPR014729">
    <property type="entry name" value="Rossmann-like_a/b/a_fold"/>
</dbReference>
<dbReference type="PROSITE" id="PS00108">
    <property type="entry name" value="PROTEIN_KINASE_ST"/>
    <property type="match status" value="1"/>
</dbReference>
<dbReference type="GO" id="GO:0005524">
    <property type="term" value="F:ATP binding"/>
    <property type="evidence" value="ECO:0007669"/>
    <property type="project" value="UniProtKB-KW"/>
</dbReference>
<keyword evidence="3" id="KW-0547">Nucleotide-binding</keyword>
<dbReference type="CDD" id="cd00293">
    <property type="entry name" value="USP-like"/>
    <property type="match status" value="1"/>
</dbReference>
<proteinExistence type="inferred from homology"/>
<evidence type="ECO:0000256" key="5">
    <source>
        <dbReference type="ARBA" id="ARBA00022840"/>
    </source>
</evidence>
<organism evidence="7 8">
    <name type="scientific">Ectorhizobium quercum</name>
    <dbReference type="NCBI Taxonomy" id="2965071"/>
    <lineage>
        <taxon>Bacteria</taxon>
        <taxon>Pseudomonadati</taxon>
        <taxon>Pseudomonadota</taxon>
        <taxon>Alphaproteobacteria</taxon>
        <taxon>Hyphomicrobiales</taxon>
        <taxon>Rhizobiaceae</taxon>
        <taxon>Ectorhizobium</taxon>
    </lineage>
</organism>
<name>A0AAE3SW89_9HYPH</name>
<dbReference type="SMART" id="SM00220">
    <property type="entry name" value="S_TKc"/>
    <property type="match status" value="1"/>
</dbReference>
<dbReference type="InterPro" id="IPR000719">
    <property type="entry name" value="Prot_kinase_dom"/>
</dbReference>
<dbReference type="PRINTS" id="PR01438">
    <property type="entry name" value="UNVRSLSTRESS"/>
</dbReference>
<dbReference type="SUPFAM" id="SSF52402">
    <property type="entry name" value="Adenine nucleotide alpha hydrolases-like"/>
    <property type="match status" value="1"/>
</dbReference>
<dbReference type="Pfam" id="PF00582">
    <property type="entry name" value="Usp"/>
    <property type="match status" value="1"/>
</dbReference>
<dbReference type="InterPro" id="IPR006015">
    <property type="entry name" value="Universal_stress_UspA"/>
</dbReference>
<dbReference type="RefSeq" id="WP_306412433.1">
    <property type="nucleotide sequence ID" value="NZ_JANFPI010000006.1"/>
</dbReference>
<dbReference type="Pfam" id="PF00069">
    <property type="entry name" value="Pkinase"/>
    <property type="match status" value="1"/>
</dbReference>
<dbReference type="InterPro" id="IPR006016">
    <property type="entry name" value="UspA"/>
</dbReference>
<dbReference type="PROSITE" id="PS50011">
    <property type="entry name" value="PROTEIN_KINASE_DOM"/>
    <property type="match status" value="1"/>
</dbReference>
<keyword evidence="8" id="KW-1185">Reference proteome</keyword>
<evidence type="ECO:0000256" key="3">
    <source>
        <dbReference type="ARBA" id="ARBA00022741"/>
    </source>
</evidence>
<evidence type="ECO:0000313" key="7">
    <source>
        <dbReference type="EMBL" id="MCX8998932.1"/>
    </source>
</evidence>
<comment type="similarity">
    <text evidence="1">Belongs to the universal stress protein A family.</text>
</comment>
<reference evidence="7" key="1">
    <citation type="submission" date="2022-07" db="EMBL/GenBank/DDBJ databases">
        <title>Ectorhizobium quercum gen.nov., sp. nov.</title>
        <authorList>
            <person name="Ma T."/>
            <person name="Li Y."/>
        </authorList>
    </citation>
    <scope>NUCLEOTIDE SEQUENCE</scope>
    <source>
        <strain evidence="7">BDR2-2</strain>
    </source>
</reference>
<keyword evidence="4 7" id="KW-0418">Kinase</keyword>
<feature type="domain" description="Protein kinase" evidence="6">
    <location>
        <begin position="15"/>
        <end position="278"/>
    </location>
</feature>
<evidence type="ECO:0000256" key="1">
    <source>
        <dbReference type="ARBA" id="ARBA00008791"/>
    </source>
</evidence>
<dbReference type="InterPro" id="IPR011009">
    <property type="entry name" value="Kinase-like_dom_sf"/>
</dbReference>
<keyword evidence="2" id="KW-0808">Transferase</keyword>
<keyword evidence="5" id="KW-0067">ATP-binding</keyword>
<dbReference type="GO" id="GO:0004674">
    <property type="term" value="F:protein serine/threonine kinase activity"/>
    <property type="evidence" value="ECO:0007669"/>
    <property type="project" value="TreeGrafter"/>
</dbReference>
<dbReference type="Proteomes" id="UP001208771">
    <property type="component" value="Unassembled WGS sequence"/>
</dbReference>
<sequence>MARAKLGAGDVIDGFTLGTMAHKGGMARLWHVTHPDHDFPMLMKVPELGEGADPAAVVGFEMEQMILPRLSGPHVPRFVANGDFDFQPYIVFEVVPGKSLLPLLASLPLAPDQVADLGGRIATALDSLHHQKVVHLDVKPSNVMFRPGGEAVLIDYGLARHLELPDLMHEEFRLPYGTAPYMAPEQILGHRSDFRSDIFALGALMYFFVTGRRPFGDPQGLKGLKRRLWRDPWPPRALDPSIPPALQEVILRCLEINPARRYPTAAQLAVDLQDLPAVALSPRAEKTRRDPFAIVLKRRFNPDPVDMVRPEQAVGQLFDAPIVLVAIDLLGATPTLLETLRTVVATTLAAMPDARVACLNVMKVSRIVLDSSLDEDGRSKHVKRLAELRNWAAALDAPQGGVTFHVIEAVSPAQAILEYARENHVDHIVMGARAEAAMRSLLGSVAGEVAAHAPCTVTVVRNRVWPGAARPADA</sequence>
<evidence type="ECO:0000259" key="6">
    <source>
        <dbReference type="PROSITE" id="PS50011"/>
    </source>
</evidence>
<dbReference type="CDD" id="cd14014">
    <property type="entry name" value="STKc_PknB_like"/>
    <property type="match status" value="1"/>
</dbReference>
<evidence type="ECO:0000256" key="4">
    <source>
        <dbReference type="ARBA" id="ARBA00022777"/>
    </source>
</evidence>
<dbReference type="PANTHER" id="PTHR43289:SF34">
    <property type="entry name" value="SERINE_THREONINE-PROTEIN KINASE YBDM-RELATED"/>
    <property type="match status" value="1"/>
</dbReference>
<evidence type="ECO:0000256" key="2">
    <source>
        <dbReference type="ARBA" id="ARBA00022679"/>
    </source>
</evidence>
<comment type="caution">
    <text evidence="7">The sequence shown here is derived from an EMBL/GenBank/DDBJ whole genome shotgun (WGS) entry which is preliminary data.</text>
</comment>
<dbReference type="AlphaFoldDB" id="A0AAE3SW89"/>
<gene>
    <name evidence="7" type="ORF">NOF55_17635</name>
</gene>